<dbReference type="RefSeq" id="XP_027105612.2">
    <property type="nucleotide sequence ID" value="XM_027249811.2"/>
</dbReference>
<dbReference type="GO" id="GO:0005634">
    <property type="term" value="C:nucleus"/>
    <property type="evidence" value="ECO:0007669"/>
    <property type="project" value="UniProtKB-SubCell"/>
</dbReference>
<feature type="compositionally biased region" description="Basic and acidic residues" evidence="7">
    <location>
        <begin position="188"/>
        <end position="200"/>
    </location>
</feature>
<dbReference type="InterPro" id="IPR038933">
    <property type="entry name" value="Ovate"/>
</dbReference>
<dbReference type="PROSITE" id="PS51754">
    <property type="entry name" value="OVATE"/>
    <property type="match status" value="1"/>
</dbReference>
<proteinExistence type="predicted"/>
<accession>A0A6P6VUN6</accession>
<evidence type="ECO:0000256" key="6">
    <source>
        <dbReference type="RuleBase" id="RU367028"/>
    </source>
</evidence>
<dbReference type="PANTHER" id="PTHR33057">
    <property type="entry name" value="TRANSCRIPTION REPRESSOR OFP7-RELATED"/>
    <property type="match status" value="1"/>
</dbReference>
<feature type="compositionally biased region" description="Basic residues" evidence="7">
    <location>
        <begin position="173"/>
        <end position="187"/>
    </location>
</feature>
<evidence type="ECO:0000256" key="3">
    <source>
        <dbReference type="ARBA" id="ARBA00023015"/>
    </source>
</evidence>
<comment type="subcellular location">
    <subcellularLocation>
        <location evidence="1 6">Nucleus</location>
    </subcellularLocation>
</comment>
<dbReference type="Proteomes" id="UP001652660">
    <property type="component" value="Chromosome 2c"/>
</dbReference>
<evidence type="ECO:0000313" key="10">
    <source>
        <dbReference type="RefSeq" id="XP_027105612.2"/>
    </source>
</evidence>
<protein>
    <recommendedName>
        <fullName evidence="6">Transcription repressor</fullName>
    </recommendedName>
    <alternativeName>
        <fullName evidence="6">Ovate family protein</fullName>
    </alternativeName>
</protein>
<dbReference type="AlphaFoldDB" id="A0A6P6VUN6"/>
<evidence type="ECO:0000313" key="9">
    <source>
        <dbReference type="Proteomes" id="UP001652660"/>
    </source>
</evidence>
<organism evidence="9 10">
    <name type="scientific">Coffea arabica</name>
    <name type="common">Arabian coffee</name>
    <dbReference type="NCBI Taxonomy" id="13443"/>
    <lineage>
        <taxon>Eukaryota</taxon>
        <taxon>Viridiplantae</taxon>
        <taxon>Streptophyta</taxon>
        <taxon>Embryophyta</taxon>
        <taxon>Tracheophyta</taxon>
        <taxon>Spermatophyta</taxon>
        <taxon>Magnoliopsida</taxon>
        <taxon>eudicotyledons</taxon>
        <taxon>Gunneridae</taxon>
        <taxon>Pentapetalae</taxon>
        <taxon>asterids</taxon>
        <taxon>lamiids</taxon>
        <taxon>Gentianales</taxon>
        <taxon>Rubiaceae</taxon>
        <taxon>Ixoroideae</taxon>
        <taxon>Gardenieae complex</taxon>
        <taxon>Bertiereae - Coffeeae clade</taxon>
        <taxon>Coffeeae</taxon>
        <taxon>Coffea</taxon>
    </lineage>
</organism>
<keyword evidence="4 6" id="KW-0804">Transcription</keyword>
<gene>
    <name evidence="10" type="primary">LOC113726216</name>
</gene>
<evidence type="ECO:0000256" key="4">
    <source>
        <dbReference type="ARBA" id="ARBA00023163"/>
    </source>
</evidence>
<reference evidence="10" key="2">
    <citation type="submission" date="2025-08" db="UniProtKB">
        <authorList>
            <consortium name="RefSeq"/>
        </authorList>
    </citation>
    <scope>IDENTIFICATION</scope>
    <source>
        <tissue evidence="10">Leaves</tissue>
    </source>
</reference>
<evidence type="ECO:0000259" key="8">
    <source>
        <dbReference type="PROSITE" id="PS51754"/>
    </source>
</evidence>
<dbReference type="NCBIfam" id="TIGR01568">
    <property type="entry name" value="A_thal_3678"/>
    <property type="match status" value="1"/>
</dbReference>
<name>A0A6P6VUN6_COFAR</name>
<dbReference type="OrthoDB" id="1928390at2759"/>
<keyword evidence="3 6" id="KW-0805">Transcription regulation</keyword>
<dbReference type="Pfam" id="PF04844">
    <property type="entry name" value="Ovate"/>
    <property type="match status" value="1"/>
</dbReference>
<evidence type="ECO:0000256" key="2">
    <source>
        <dbReference type="ARBA" id="ARBA00022491"/>
    </source>
</evidence>
<dbReference type="InterPro" id="IPR006458">
    <property type="entry name" value="Ovate_C"/>
</dbReference>
<dbReference type="GeneID" id="113726216"/>
<feature type="region of interest" description="Disordered" evidence="7">
    <location>
        <begin position="162"/>
        <end position="200"/>
    </location>
</feature>
<evidence type="ECO:0000256" key="7">
    <source>
        <dbReference type="SAM" id="MobiDB-lite"/>
    </source>
</evidence>
<sequence>MMKLGRKNTSFTSSHSSLITHVFPISWLSKFKQKKGRSDDPISAKAKEGRQLELSSPSSLSFVRCGEGRFYNRDDDSYWRLSFGEEAEKHTVGLNSEWYNPEDDELGGPADSKSEVMGMAGREVTWKFNDMVSALRNSGVLQEKAGIPLQNDPLRRKKIAEEIEVKTPQQKAAKPHKLRKPERRKLKEKNADRGSKEEEAIMTKSAEKIIFEVYPERIPYTGEDFGESRAPNSVKQPSFSFSNSNLGTIEEDCMSEAKNLEECIALSEKEHEEISLQWKNLKDIKPKEMKSKLEQQRRSVYFNRDCQSKRRKSTSRIKSYSPRNTAKIECKIKALEDIKKAKRVKKKTKEKAKGDTTAFDSYAVVKNSYNPQNDFRESMIEMIIEKGIEKPEELEELLACYLTLNYDEYHDLIVKVFRQVWSELNELYLAAVLQNERSRVDYQFLV</sequence>
<dbReference type="GO" id="GO:0045892">
    <property type="term" value="P:negative regulation of DNA-templated transcription"/>
    <property type="evidence" value="ECO:0007669"/>
    <property type="project" value="UniProtKB-UniRule"/>
</dbReference>
<keyword evidence="9" id="KW-1185">Reference proteome</keyword>
<comment type="function">
    <text evidence="6">Transcriptional repressor that regulates multiple aspects of plant growth and development.</text>
</comment>
<reference evidence="9" key="1">
    <citation type="journal article" date="2025" name="Foods">
        <title>Unveiling the Microbial Signatures of Arabica Coffee Cherries: Insights into Ripeness Specific Diversity, Functional Traits, and Implications for Quality and Safety.</title>
        <authorList>
            <consortium name="RefSeq"/>
            <person name="Tenea G.N."/>
            <person name="Cifuentes V."/>
            <person name="Reyes P."/>
            <person name="Cevallos-Vallejos M."/>
        </authorList>
    </citation>
    <scope>NUCLEOTIDE SEQUENCE [LARGE SCALE GENOMIC DNA]</scope>
</reference>
<evidence type="ECO:0000256" key="5">
    <source>
        <dbReference type="ARBA" id="ARBA00023242"/>
    </source>
</evidence>
<feature type="domain" description="OVATE" evidence="8">
    <location>
        <begin position="364"/>
        <end position="423"/>
    </location>
</feature>
<keyword evidence="5 6" id="KW-0539">Nucleus</keyword>
<evidence type="ECO:0000256" key="1">
    <source>
        <dbReference type="ARBA" id="ARBA00004123"/>
    </source>
</evidence>
<keyword evidence="2 6" id="KW-0678">Repressor</keyword>
<dbReference type="PANTHER" id="PTHR33057:SF82">
    <property type="entry name" value="TRANSCRIPTION REPRESSOR OFP5"/>
    <property type="match status" value="1"/>
</dbReference>